<keyword evidence="2" id="KW-0805">Transcription regulation</keyword>
<dbReference type="EMBL" id="SMLW01000661">
    <property type="protein sequence ID" value="MTI28354.1"/>
    <property type="molecule type" value="Genomic_DNA"/>
</dbReference>
<dbReference type="SUPFAM" id="SSF88946">
    <property type="entry name" value="Sigma2 domain of RNA polymerase sigma factors"/>
    <property type="match status" value="1"/>
</dbReference>
<keyword evidence="9" id="KW-1185">Reference proteome</keyword>
<reference evidence="8 9" key="1">
    <citation type="submission" date="2019-02" db="EMBL/GenBank/DDBJ databases">
        <authorList>
            <person name="Goldberg S.R."/>
            <person name="Haltli B.A."/>
            <person name="Correa H."/>
            <person name="Russell K.G."/>
        </authorList>
    </citation>
    <scope>NUCLEOTIDE SEQUENCE [LARGE SCALE GENOMIC DNA]</scope>
    <source>
        <strain evidence="8 9">JCM 16186</strain>
    </source>
</reference>
<keyword evidence="3" id="KW-0731">Sigma factor</keyword>
<dbReference type="InterPro" id="IPR007627">
    <property type="entry name" value="RNA_pol_sigma70_r2"/>
</dbReference>
<feature type="domain" description="RNA polymerase sigma-70 region 4" evidence="7">
    <location>
        <begin position="166"/>
        <end position="215"/>
    </location>
</feature>
<evidence type="ECO:0000256" key="2">
    <source>
        <dbReference type="ARBA" id="ARBA00023015"/>
    </source>
</evidence>
<evidence type="ECO:0000256" key="1">
    <source>
        <dbReference type="ARBA" id="ARBA00010641"/>
    </source>
</evidence>
<protein>
    <submittedName>
        <fullName evidence="8">Sigma-70 family RNA polymerase sigma factor</fullName>
    </submittedName>
</protein>
<dbReference type="Gene3D" id="1.10.10.10">
    <property type="entry name" value="Winged helix-like DNA-binding domain superfamily/Winged helix DNA-binding domain"/>
    <property type="match status" value="1"/>
</dbReference>
<gene>
    <name evidence="8" type="ORF">E1163_25580</name>
</gene>
<dbReference type="InterPro" id="IPR007630">
    <property type="entry name" value="RNA_pol_sigma70_r4"/>
</dbReference>
<evidence type="ECO:0000259" key="7">
    <source>
        <dbReference type="Pfam" id="PF04545"/>
    </source>
</evidence>
<accession>A0ABW9RYK2</accession>
<dbReference type="PANTHER" id="PTHR43133:SF8">
    <property type="entry name" value="RNA POLYMERASE SIGMA FACTOR HI_1459-RELATED"/>
    <property type="match status" value="1"/>
</dbReference>
<comment type="similarity">
    <text evidence="1">Belongs to the sigma-70 factor family. ECF subfamily.</text>
</comment>
<evidence type="ECO:0000256" key="3">
    <source>
        <dbReference type="ARBA" id="ARBA00023082"/>
    </source>
</evidence>
<organism evidence="8 9">
    <name type="scientific">Fulvivirga kasyanovii</name>
    <dbReference type="NCBI Taxonomy" id="396812"/>
    <lineage>
        <taxon>Bacteria</taxon>
        <taxon>Pseudomonadati</taxon>
        <taxon>Bacteroidota</taxon>
        <taxon>Cytophagia</taxon>
        <taxon>Cytophagales</taxon>
        <taxon>Fulvivirgaceae</taxon>
        <taxon>Fulvivirga</taxon>
    </lineage>
</organism>
<evidence type="ECO:0000256" key="4">
    <source>
        <dbReference type="ARBA" id="ARBA00023125"/>
    </source>
</evidence>
<dbReference type="InterPro" id="IPR039425">
    <property type="entry name" value="RNA_pol_sigma-70-like"/>
</dbReference>
<keyword evidence="4" id="KW-0238">DNA-binding</keyword>
<dbReference type="Gene3D" id="1.10.1740.10">
    <property type="match status" value="1"/>
</dbReference>
<feature type="domain" description="RNA polymerase sigma-70 region 2" evidence="6">
    <location>
        <begin position="63"/>
        <end position="131"/>
    </location>
</feature>
<dbReference type="InterPro" id="IPR013324">
    <property type="entry name" value="RNA_pol_sigma_r3/r4-like"/>
</dbReference>
<dbReference type="Proteomes" id="UP000798808">
    <property type="component" value="Unassembled WGS sequence"/>
</dbReference>
<dbReference type="NCBIfam" id="TIGR02937">
    <property type="entry name" value="sigma70-ECF"/>
    <property type="match status" value="1"/>
</dbReference>
<sequence>MLTHTTNIVLPWPKAVRNLVDVIFNIFYDQVSTSTYHKKEEEILTEYNIIKKCQNNPEHFAPLYRKYYDQVFMFTYKRVDHLEAAADITSRVFLKCLKNIGRYKYQGVPFSAWLYKIAINEVNMFFRQQSKMERTVSLDHHDMRQLFDEIDYQEVQIDPEVLITVLLEQLDEKEIQFIELRFFENRSFKEIGYLLGLSETNAKIKTYRILKKLKKISKQVNYND</sequence>
<dbReference type="RefSeq" id="WP_155175794.1">
    <property type="nucleotide sequence ID" value="NZ_BAAAFL010000016.1"/>
</dbReference>
<dbReference type="InterPro" id="IPR014284">
    <property type="entry name" value="RNA_pol_sigma-70_dom"/>
</dbReference>
<evidence type="ECO:0000259" key="6">
    <source>
        <dbReference type="Pfam" id="PF04542"/>
    </source>
</evidence>
<dbReference type="PANTHER" id="PTHR43133">
    <property type="entry name" value="RNA POLYMERASE ECF-TYPE SIGMA FACTO"/>
    <property type="match status" value="1"/>
</dbReference>
<evidence type="ECO:0000313" key="8">
    <source>
        <dbReference type="EMBL" id="MTI28354.1"/>
    </source>
</evidence>
<dbReference type="InterPro" id="IPR036388">
    <property type="entry name" value="WH-like_DNA-bd_sf"/>
</dbReference>
<dbReference type="Pfam" id="PF04542">
    <property type="entry name" value="Sigma70_r2"/>
    <property type="match status" value="1"/>
</dbReference>
<evidence type="ECO:0000313" key="9">
    <source>
        <dbReference type="Proteomes" id="UP000798808"/>
    </source>
</evidence>
<keyword evidence="5" id="KW-0804">Transcription</keyword>
<dbReference type="Pfam" id="PF04545">
    <property type="entry name" value="Sigma70_r4"/>
    <property type="match status" value="1"/>
</dbReference>
<evidence type="ECO:0000256" key="5">
    <source>
        <dbReference type="ARBA" id="ARBA00023163"/>
    </source>
</evidence>
<dbReference type="SUPFAM" id="SSF88659">
    <property type="entry name" value="Sigma3 and sigma4 domains of RNA polymerase sigma factors"/>
    <property type="match status" value="1"/>
</dbReference>
<comment type="caution">
    <text evidence="8">The sequence shown here is derived from an EMBL/GenBank/DDBJ whole genome shotgun (WGS) entry which is preliminary data.</text>
</comment>
<dbReference type="InterPro" id="IPR013325">
    <property type="entry name" value="RNA_pol_sigma_r2"/>
</dbReference>
<name>A0ABW9RYK2_9BACT</name>
<proteinExistence type="inferred from homology"/>